<proteinExistence type="inferred from homology"/>
<dbReference type="SUPFAM" id="SSF103473">
    <property type="entry name" value="MFS general substrate transporter"/>
    <property type="match status" value="1"/>
</dbReference>
<keyword evidence="7 9" id="KW-1133">Transmembrane helix</keyword>
<keyword evidence="8 9" id="KW-0472">Membrane</keyword>
<dbReference type="Pfam" id="PF07690">
    <property type="entry name" value="MFS_1"/>
    <property type="match status" value="1"/>
</dbReference>
<feature type="transmembrane region" description="Helical" evidence="9">
    <location>
        <begin position="46"/>
        <end position="66"/>
    </location>
</feature>
<dbReference type="RefSeq" id="WP_089073923.1">
    <property type="nucleotide sequence ID" value="NZ_CBCSAM010000006.1"/>
</dbReference>
<dbReference type="InterPro" id="IPR005828">
    <property type="entry name" value="MFS_sugar_transport-like"/>
</dbReference>
<name>A0A220VF79_9GAMM</name>
<evidence type="ECO:0000256" key="5">
    <source>
        <dbReference type="ARBA" id="ARBA00022692"/>
    </source>
</evidence>
<evidence type="ECO:0000256" key="7">
    <source>
        <dbReference type="ARBA" id="ARBA00022989"/>
    </source>
</evidence>
<accession>A0A220VF79</accession>
<protein>
    <recommendedName>
        <fullName evidence="10">Major facilitator superfamily (MFS) profile domain-containing protein</fullName>
    </recommendedName>
</protein>
<dbReference type="InterPro" id="IPR051084">
    <property type="entry name" value="H+-coupled_symporters"/>
</dbReference>
<keyword evidence="3" id="KW-0813">Transport</keyword>
<dbReference type="PROSITE" id="PS50850">
    <property type="entry name" value="MFS"/>
    <property type="match status" value="1"/>
</dbReference>
<evidence type="ECO:0000313" key="11">
    <source>
        <dbReference type="EMBL" id="ASK79015.1"/>
    </source>
</evidence>
<dbReference type="InterPro" id="IPR005829">
    <property type="entry name" value="Sugar_transporter_CS"/>
</dbReference>
<feature type="transmembrane region" description="Helical" evidence="9">
    <location>
        <begin position="235"/>
        <end position="258"/>
    </location>
</feature>
<feature type="transmembrane region" description="Helical" evidence="9">
    <location>
        <begin position="326"/>
        <end position="351"/>
    </location>
</feature>
<keyword evidence="12" id="KW-1185">Reference proteome</keyword>
<reference evidence="11 12" key="1">
    <citation type="journal article" date="2016" name="Int. J. Syst. Evol. Microbiol.">
        <title>Paraphotobacterium marinum gen. nov., sp. nov., a member of the family Vibrionaceae, isolated from surface seawater.</title>
        <authorList>
            <person name="Huang Z."/>
            <person name="Dong C."/>
            <person name="Shao Z."/>
        </authorList>
    </citation>
    <scope>NUCLEOTIDE SEQUENCE [LARGE SCALE GENOMIC DNA]</scope>
    <source>
        <strain evidence="11 12">NSCS20N07D</strain>
    </source>
</reference>
<dbReference type="OrthoDB" id="3690818at2"/>
<organism evidence="11 12">
    <name type="scientific">Paraphotobacterium marinum</name>
    <dbReference type="NCBI Taxonomy" id="1755811"/>
    <lineage>
        <taxon>Bacteria</taxon>
        <taxon>Pseudomonadati</taxon>
        <taxon>Pseudomonadota</taxon>
        <taxon>Gammaproteobacteria</taxon>
        <taxon>Vibrionales</taxon>
        <taxon>Vibrionaceae</taxon>
        <taxon>Paraphotobacterium</taxon>
    </lineage>
</organism>
<dbReference type="KEGG" id="pmai:CF386_08070"/>
<dbReference type="GO" id="GO:0005886">
    <property type="term" value="C:plasma membrane"/>
    <property type="evidence" value="ECO:0007669"/>
    <property type="project" value="UniProtKB-SubCell"/>
</dbReference>
<evidence type="ECO:0000256" key="9">
    <source>
        <dbReference type="SAM" id="Phobius"/>
    </source>
</evidence>
<dbReference type="Proteomes" id="UP000242175">
    <property type="component" value="Chromosome small"/>
</dbReference>
<feature type="transmembrane region" description="Helical" evidence="9">
    <location>
        <begin position="7"/>
        <end position="26"/>
    </location>
</feature>
<feature type="transmembrane region" description="Helical" evidence="9">
    <location>
        <begin position="78"/>
        <end position="99"/>
    </location>
</feature>
<dbReference type="PROSITE" id="PS00217">
    <property type="entry name" value="SUGAR_TRANSPORT_2"/>
    <property type="match status" value="1"/>
</dbReference>
<evidence type="ECO:0000259" key="10">
    <source>
        <dbReference type="PROSITE" id="PS50850"/>
    </source>
</evidence>
<dbReference type="AlphaFoldDB" id="A0A220VF79"/>
<feature type="transmembrane region" description="Helical" evidence="9">
    <location>
        <begin position="178"/>
        <end position="198"/>
    </location>
</feature>
<evidence type="ECO:0000256" key="6">
    <source>
        <dbReference type="ARBA" id="ARBA00022847"/>
    </source>
</evidence>
<evidence type="ECO:0000256" key="8">
    <source>
        <dbReference type="ARBA" id="ARBA00023136"/>
    </source>
</evidence>
<comment type="subcellular location">
    <subcellularLocation>
        <location evidence="1">Cell membrane</location>
        <topology evidence="1">Multi-pass membrane protein</topology>
    </subcellularLocation>
</comment>
<sequence length="428" mass="48203">MNNLKNTFIVSTALMLEWLEFGMYGYAGVYLSKTFFSHSTITQGYFFVFAIFAISYFMRPIGGVIISHFSDKYGRLRAIKGCVALMSIPLLVIAILPGYNDWGSISCFVLLFARMLQGFSLGGQITGALVLISESALPENRSLLVSFAVSAQQLGVCLAGFMISFSSLFFTAHNFQSYGWRLGFILCFITAIVSYKLLNQAIESIYFKNIENKNKILDYPVLGCLKKDYLGMLRVIILLAFAGVTYFMVSVYMMNHFIVINDIKQKYTPISIIFMTTLATIPAIILPPFIGSLCDKIGRKPLLFLSTTLITIAMPFFFYISNEHNLLSFIISTSIMLSLNVIFMVASQTYFTEIFPTKYRHSALALSCNVAQAFFAGITPILSFYLSNRFGDFAPSYYFYIIAMITFLTCFFLVETKTENAFETILVK</sequence>
<dbReference type="InterPro" id="IPR036259">
    <property type="entry name" value="MFS_trans_sf"/>
</dbReference>
<keyword evidence="4" id="KW-1003">Cell membrane</keyword>
<dbReference type="InterPro" id="IPR011701">
    <property type="entry name" value="MFS"/>
</dbReference>
<keyword evidence="6" id="KW-0769">Symport</keyword>
<evidence type="ECO:0000313" key="12">
    <source>
        <dbReference type="Proteomes" id="UP000242175"/>
    </source>
</evidence>
<feature type="transmembrane region" description="Helical" evidence="9">
    <location>
        <begin position="144"/>
        <end position="172"/>
    </location>
</feature>
<dbReference type="Pfam" id="PF00083">
    <property type="entry name" value="Sugar_tr"/>
    <property type="match status" value="1"/>
</dbReference>
<evidence type="ECO:0000256" key="1">
    <source>
        <dbReference type="ARBA" id="ARBA00004651"/>
    </source>
</evidence>
<dbReference type="PANTHER" id="PTHR43528">
    <property type="entry name" value="ALPHA-KETOGLUTARATE PERMEASE"/>
    <property type="match status" value="1"/>
</dbReference>
<feature type="transmembrane region" description="Helical" evidence="9">
    <location>
        <begin position="111"/>
        <end position="132"/>
    </location>
</feature>
<dbReference type="PANTHER" id="PTHR43528:SF1">
    <property type="entry name" value="ALPHA-KETOGLUTARATE PERMEASE"/>
    <property type="match status" value="1"/>
</dbReference>
<gene>
    <name evidence="11" type="ORF">CF386_08070</name>
</gene>
<evidence type="ECO:0000256" key="4">
    <source>
        <dbReference type="ARBA" id="ARBA00022475"/>
    </source>
</evidence>
<feature type="transmembrane region" description="Helical" evidence="9">
    <location>
        <begin position="302"/>
        <end position="320"/>
    </location>
</feature>
<feature type="domain" description="Major facilitator superfamily (MFS) profile" evidence="10">
    <location>
        <begin position="6"/>
        <end position="421"/>
    </location>
</feature>
<dbReference type="GO" id="GO:0015293">
    <property type="term" value="F:symporter activity"/>
    <property type="evidence" value="ECO:0007669"/>
    <property type="project" value="UniProtKB-KW"/>
</dbReference>
<evidence type="ECO:0000256" key="3">
    <source>
        <dbReference type="ARBA" id="ARBA00022448"/>
    </source>
</evidence>
<dbReference type="Gene3D" id="1.20.1250.20">
    <property type="entry name" value="MFS general substrate transporter like domains"/>
    <property type="match status" value="2"/>
</dbReference>
<feature type="transmembrane region" description="Helical" evidence="9">
    <location>
        <begin position="270"/>
        <end position="290"/>
    </location>
</feature>
<comment type="similarity">
    <text evidence="2">Belongs to the major facilitator superfamily. Metabolite:H+ Symporter (MHS) family (TC 2.A.1.6) family.</text>
</comment>
<evidence type="ECO:0000256" key="2">
    <source>
        <dbReference type="ARBA" id="ARBA00008240"/>
    </source>
</evidence>
<feature type="transmembrane region" description="Helical" evidence="9">
    <location>
        <begin position="397"/>
        <end position="414"/>
    </location>
</feature>
<keyword evidence="5 9" id="KW-0812">Transmembrane</keyword>
<dbReference type="InterPro" id="IPR020846">
    <property type="entry name" value="MFS_dom"/>
</dbReference>
<dbReference type="EMBL" id="CP022356">
    <property type="protein sequence ID" value="ASK79015.1"/>
    <property type="molecule type" value="Genomic_DNA"/>
</dbReference>
<feature type="transmembrane region" description="Helical" evidence="9">
    <location>
        <begin position="363"/>
        <end position="385"/>
    </location>
</feature>